<feature type="compositionally biased region" description="Basic and acidic residues" evidence="6">
    <location>
        <begin position="211"/>
        <end position="227"/>
    </location>
</feature>
<evidence type="ECO:0000313" key="7">
    <source>
        <dbReference type="EMBL" id="SIS08438.1"/>
    </source>
</evidence>
<dbReference type="STRING" id="573024.SAMN05216208_0398"/>
<dbReference type="Pfam" id="PF01297">
    <property type="entry name" value="ZnuA"/>
    <property type="match status" value="1"/>
</dbReference>
<dbReference type="InterPro" id="IPR006127">
    <property type="entry name" value="ZnuA-like"/>
</dbReference>
<dbReference type="InterPro" id="IPR050492">
    <property type="entry name" value="Bact_metal-bind_prot9"/>
</dbReference>
<dbReference type="PANTHER" id="PTHR42953">
    <property type="entry name" value="HIGH-AFFINITY ZINC UPTAKE SYSTEM PROTEIN ZNUA-RELATED"/>
    <property type="match status" value="1"/>
</dbReference>
<evidence type="ECO:0000256" key="3">
    <source>
        <dbReference type="ARBA" id="ARBA00022448"/>
    </source>
</evidence>
<organism evidence="7 8">
    <name type="scientific">Roseovarius nanhaiticus</name>
    <dbReference type="NCBI Taxonomy" id="573024"/>
    <lineage>
        <taxon>Bacteria</taxon>
        <taxon>Pseudomonadati</taxon>
        <taxon>Pseudomonadota</taxon>
        <taxon>Alphaproteobacteria</taxon>
        <taxon>Rhodobacterales</taxon>
        <taxon>Roseobacteraceae</taxon>
        <taxon>Roseovarius</taxon>
    </lineage>
</organism>
<dbReference type="EMBL" id="FTNV01000001">
    <property type="protein sequence ID" value="SIS08438.1"/>
    <property type="molecule type" value="Genomic_DNA"/>
</dbReference>
<proteinExistence type="inferred from homology"/>
<accession>A0A1N7G798</accession>
<protein>
    <recommendedName>
        <fullName evidence="2">High-affinity zinc uptake system protein ZnuA</fullName>
    </recommendedName>
</protein>
<reference evidence="7 8" key="1">
    <citation type="submission" date="2017-01" db="EMBL/GenBank/DDBJ databases">
        <authorList>
            <person name="Mah S.A."/>
            <person name="Swanson W.J."/>
            <person name="Moy G.W."/>
            <person name="Vacquier V.D."/>
        </authorList>
    </citation>
    <scope>NUCLEOTIDE SEQUENCE [LARGE SCALE GENOMIC DNA]</scope>
    <source>
        <strain evidence="7 8">DSM 29590</strain>
    </source>
</reference>
<dbReference type="Proteomes" id="UP000186019">
    <property type="component" value="Unassembled WGS sequence"/>
</dbReference>
<keyword evidence="5" id="KW-0406">Ion transport</keyword>
<comment type="similarity">
    <text evidence="1">Belongs to the bacterial solute-binding protein 9 family.</text>
</comment>
<dbReference type="Gene3D" id="3.40.50.1980">
    <property type="entry name" value="Nitrogenase molybdenum iron protein domain"/>
    <property type="match status" value="3"/>
</dbReference>
<gene>
    <name evidence="7" type="ORF">SAMN05421666_1738</name>
</gene>
<dbReference type="GO" id="GO:0046872">
    <property type="term" value="F:metal ion binding"/>
    <property type="evidence" value="ECO:0007669"/>
    <property type="project" value="InterPro"/>
</dbReference>
<evidence type="ECO:0000256" key="5">
    <source>
        <dbReference type="ARBA" id="ARBA00022906"/>
    </source>
</evidence>
<evidence type="ECO:0000256" key="1">
    <source>
        <dbReference type="ARBA" id="ARBA00011028"/>
    </source>
</evidence>
<keyword evidence="3" id="KW-0813">Transport</keyword>
<name>A0A1N7G798_9RHOB</name>
<sequence length="392" mass="40973">MSMQRFQQSHDSACMPAALRLRSRAPWLCAALLTGALGPAAAAADVPRVVTDIAPLHSLAARVMAGLGAPEQVVRGGASPHGYAMRPSEAAALASADAVFWIGPELTPWLEDTIGTVAPDADVTALLHAPGATVMAFREGPVFDNHGDEGESHAAHDDHDHGHEDHQGHAHEGHSEHGEDHTEEAHEDDHDHAHDHADEGDADEGDADEGQAGHDHAGHDHSGEDPHAWLSPENAKAWLDVMAEKLAELDPENAEAYAANAAEGRAEIDAAAEDAARILAPAKGARFVVFHDAYHYFEHHFGIHAVGSIAAGDASDPGPARLEAVRAMIRDLGVTCVLSEPALSPAVVRTVIEGSPASAGVIDPLGGDIPSGADFYPALLRDVATRLAECAG</sequence>
<dbReference type="SUPFAM" id="SSF53807">
    <property type="entry name" value="Helical backbone' metal receptor"/>
    <property type="match status" value="1"/>
</dbReference>
<keyword evidence="5" id="KW-0864">Zinc transport</keyword>
<evidence type="ECO:0000313" key="8">
    <source>
        <dbReference type="Proteomes" id="UP000186019"/>
    </source>
</evidence>
<evidence type="ECO:0000256" key="2">
    <source>
        <dbReference type="ARBA" id="ARBA00015915"/>
    </source>
</evidence>
<keyword evidence="5" id="KW-0862">Zinc</keyword>
<feature type="compositionally biased region" description="Basic and acidic residues" evidence="6">
    <location>
        <begin position="145"/>
        <end position="199"/>
    </location>
</feature>
<dbReference type="PANTHER" id="PTHR42953:SF3">
    <property type="entry name" value="HIGH-AFFINITY ZINC UPTAKE SYSTEM PROTEIN ZNUA"/>
    <property type="match status" value="1"/>
</dbReference>
<evidence type="ECO:0000256" key="4">
    <source>
        <dbReference type="ARBA" id="ARBA00022729"/>
    </source>
</evidence>
<keyword evidence="8" id="KW-1185">Reference proteome</keyword>
<feature type="region of interest" description="Disordered" evidence="6">
    <location>
        <begin position="141"/>
        <end position="229"/>
    </location>
</feature>
<evidence type="ECO:0000256" key="6">
    <source>
        <dbReference type="SAM" id="MobiDB-lite"/>
    </source>
</evidence>
<feature type="compositionally biased region" description="Acidic residues" evidence="6">
    <location>
        <begin position="200"/>
        <end position="209"/>
    </location>
</feature>
<dbReference type="AlphaFoldDB" id="A0A1N7G798"/>
<keyword evidence="4" id="KW-0732">Signal</keyword>
<dbReference type="GO" id="GO:0006829">
    <property type="term" value="P:zinc ion transport"/>
    <property type="evidence" value="ECO:0007669"/>
    <property type="project" value="UniProtKB-KW"/>
</dbReference>